<evidence type="ECO:0000313" key="2">
    <source>
        <dbReference type="Proteomes" id="UP000184267"/>
    </source>
</evidence>
<keyword evidence="2" id="KW-1185">Reference proteome</keyword>
<dbReference type="AlphaFoldDB" id="A0A1M2VXB0"/>
<name>A0A1M2VXB0_TRAPU</name>
<protein>
    <recommendedName>
        <fullName evidence="3">Retrovirus-related Pol polyprotein from transposon TNT 1-94</fullName>
    </recommendedName>
</protein>
<evidence type="ECO:0008006" key="3">
    <source>
        <dbReference type="Google" id="ProtNLM"/>
    </source>
</evidence>
<dbReference type="Proteomes" id="UP000184267">
    <property type="component" value="Unassembled WGS sequence"/>
</dbReference>
<sequence>MSSSTNPLDRIRIEKLKGPDGWTAWKVLMEDYLWNAKVWGYVAGTTKKPTAKAEAKAGDKAEAQVDTKEIDEWEEKDRLALSLIRACVSPSILDLVLGCKTSADAWKALSANFEKKGLMELISVRRKLLQAQYSDGDDLEEWLREMSKLRTRLSTLGNPMPDKEFSITLITGLPGSWDSFVGGLNLRSDLDDADEL</sequence>
<dbReference type="Pfam" id="PF14223">
    <property type="entry name" value="Retrotran_gag_2"/>
    <property type="match status" value="1"/>
</dbReference>
<dbReference type="PANTHER" id="PTHR47481:SF14">
    <property type="entry name" value="RETROTRANSPOSON COPIA-LIKE N-TERMINAL DOMAIN-CONTAINING PROTEIN"/>
    <property type="match status" value="1"/>
</dbReference>
<proteinExistence type="predicted"/>
<gene>
    <name evidence="1" type="ORF">TRAPUB_11183</name>
</gene>
<dbReference type="PANTHER" id="PTHR47481">
    <property type="match status" value="1"/>
</dbReference>
<dbReference type="OrthoDB" id="2847449at2759"/>
<dbReference type="EMBL" id="MNAD01000504">
    <property type="protein sequence ID" value="OJT12249.1"/>
    <property type="molecule type" value="Genomic_DNA"/>
</dbReference>
<evidence type="ECO:0000313" key="1">
    <source>
        <dbReference type="EMBL" id="OJT12249.1"/>
    </source>
</evidence>
<reference evidence="1 2" key="1">
    <citation type="submission" date="2016-10" db="EMBL/GenBank/DDBJ databases">
        <title>Genome sequence of the basidiomycete white-rot fungus Trametes pubescens.</title>
        <authorList>
            <person name="Makela M.R."/>
            <person name="Granchi Z."/>
            <person name="Peng M."/>
            <person name="De Vries R.P."/>
            <person name="Grigoriev I."/>
            <person name="Riley R."/>
            <person name="Hilden K."/>
        </authorList>
    </citation>
    <scope>NUCLEOTIDE SEQUENCE [LARGE SCALE GENOMIC DNA]</scope>
    <source>
        <strain evidence="1 2">FBCC735</strain>
    </source>
</reference>
<feature type="non-terminal residue" evidence="1">
    <location>
        <position position="196"/>
    </location>
</feature>
<organism evidence="1 2">
    <name type="scientific">Trametes pubescens</name>
    <name type="common">White-rot fungus</name>
    <dbReference type="NCBI Taxonomy" id="154538"/>
    <lineage>
        <taxon>Eukaryota</taxon>
        <taxon>Fungi</taxon>
        <taxon>Dikarya</taxon>
        <taxon>Basidiomycota</taxon>
        <taxon>Agaricomycotina</taxon>
        <taxon>Agaricomycetes</taxon>
        <taxon>Polyporales</taxon>
        <taxon>Polyporaceae</taxon>
        <taxon>Trametes</taxon>
    </lineage>
</organism>
<comment type="caution">
    <text evidence="1">The sequence shown here is derived from an EMBL/GenBank/DDBJ whole genome shotgun (WGS) entry which is preliminary data.</text>
</comment>
<dbReference type="STRING" id="154538.A0A1M2VXB0"/>
<accession>A0A1M2VXB0</accession>